<dbReference type="Gene3D" id="3.30.1110.20">
    <property type="match status" value="1"/>
</dbReference>
<keyword evidence="2" id="KW-0479">Metal-binding</keyword>
<evidence type="ECO:0000256" key="3">
    <source>
        <dbReference type="ARBA" id="ARBA00022777"/>
    </source>
</evidence>
<dbReference type="AlphaFoldDB" id="A0A1M4U647"/>
<dbReference type="GO" id="GO:0006096">
    <property type="term" value="P:glycolytic process"/>
    <property type="evidence" value="ECO:0007669"/>
    <property type="project" value="UniProtKB-KW"/>
</dbReference>
<keyword evidence="1" id="KW-0808">Transferase</keyword>
<dbReference type="GO" id="GO:0016301">
    <property type="term" value="F:kinase activity"/>
    <property type="evidence" value="ECO:0007669"/>
    <property type="project" value="UniProtKB-KW"/>
</dbReference>
<keyword evidence="7" id="KW-1185">Reference proteome</keyword>
<evidence type="ECO:0000256" key="5">
    <source>
        <dbReference type="ARBA" id="ARBA00023152"/>
    </source>
</evidence>
<dbReference type="Pfam" id="PF04587">
    <property type="entry name" value="ADP_PFK_GK"/>
    <property type="match status" value="1"/>
</dbReference>
<evidence type="ECO:0000313" key="6">
    <source>
        <dbReference type="EMBL" id="SHE52114.1"/>
    </source>
</evidence>
<evidence type="ECO:0000256" key="1">
    <source>
        <dbReference type="ARBA" id="ARBA00022679"/>
    </source>
</evidence>
<dbReference type="RefSeq" id="WP_175561666.1">
    <property type="nucleotide sequence ID" value="NZ_FQUP01000001.1"/>
</dbReference>
<reference evidence="6 7" key="1">
    <citation type="submission" date="2016-11" db="EMBL/GenBank/DDBJ databases">
        <authorList>
            <person name="Jaros S."/>
            <person name="Januszkiewicz K."/>
            <person name="Wedrychowicz H."/>
        </authorList>
    </citation>
    <scope>NUCLEOTIDE SEQUENCE [LARGE SCALE GENOMIC DNA]</scope>
    <source>
        <strain evidence="6 7">DSM 19436</strain>
    </source>
</reference>
<proteinExistence type="predicted"/>
<keyword evidence="4" id="KW-0460">Magnesium</keyword>
<keyword evidence="5" id="KW-0324">Glycolysis</keyword>
<keyword evidence="3 6" id="KW-0418">Kinase</keyword>
<dbReference type="EMBL" id="FQUP01000001">
    <property type="protein sequence ID" value="SHE52114.1"/>
    <property type="molecule type" value="Genomic_DNA"/>
</dbReference>
<sequence length="432" mass="45367">MSEADWQAGYERFLPRFERYVGAARLVLCGFSACIDSRFSLAALADQLGKLPTPEAEDFVGRLLARAAAGVGGEFREEWPAGPALLASVAPPVTAFGGTGPHIAWALGTLGASGLVALADRSAYTLGHVDRSILLAEGDRAVPASEATRRGLPRPPIHVFEYHAGRPMAGRVPPRSSRIIVRFEDPGLEHDPDFDRLSVALAGDAGAAVVSGFNGVALADMGRETERIGALVDAWRARGVATVHLELAGYATTAARDAMLARLGTRVTSLGMSLSELNALADPAESIEERLIGLGEDFGLRRITVHADEWVASATLDDPALERDALMAGALIASCRAEAGVPIHPRHTPDGAHFLDPPLPVAQRFGRWSVVAVAAPYLRNPKTTLGLGDTFTAGCLLALASKGGAAIAADERIVYPGNATKIGSRSIHGTCL</sequence>
<gene>
    <name evidence="6" type="ORF">SAMN02745157_0356</name>
</gene>
<evidence type="ECO:0000313" key="7">
    <source>
        <dbReference type="Proteomes" id="UP000184485"/>
    </source>
</evidence>
<protein>
    <submittedName>
        <fullName evidence="6">ADP-dependent phosphofructokinase/glucokinase</fullName>
    </submittedName>
</protein>
<dbReference type="Gene3D" id="3.40.1190.20">
    <property type="match status" value="1"/>
</dbReference>
<dbReference type="Proteomes" id="UP000184485">
    <property type="component" value="Unassembled WGS sequence"/>
</dbReference>
<evidence type="ECO:0000256" key="4">
    <source>
        <dbReference type="ARBA" id="ARBA00022842"/>
    </source>
</evidence>
<dbReference type="InterPro" id="IPR029056">
    <property type="entry name" value="Ribokinase-like"/>
</dbReference>
<organism evidence="6 7">
    <name type="scientific">Kaistia soli DSM 19436</name>
    <dbReference type="NCBI Taxonomy" id="1122133"/>
    <lineage>
        <taxon>Bacteria</taxon>
        <taxon>Pseudomonadati</taxon>
        <taxon>Pseudomonadota</taxon>
        <taxon>Alphaproteobacteria</taxon>
        <taxon>Hyphomicrobiales</taxon>
        <taxon>Kaistiaceae</taxon>
        <taxon>Kaistia</taxon>
    </lineage>
</organism>
<evidence type="ECO:0000256" key="2">
    <source>
        <dbReference type="ARBA" id="ARBA00022723"/>
    </source>
</evidence>
<dbReference type="STRING" id="1122133.SAMN02745157_0356"/>
<accession>A0A1M4U647</accession>
<name>A0A1M4U647_9HYPH</name>
<dbReference type="GO" id="GO:0016773">
    <property type="term" value="F:phosphotransferase activity, alcohol group as acceptor"/>
    <property type="evidence" value="ECO:0007669"/>
    <property type="project" value="InterPro"/>
</dbReference>
<dbReference type="SUPFAM" id="SSF53613">
    <property type="entry name" value="Ribokinase-like"/>
    <property type="match status" value="1"/>
</dbReference>
<dbReference type="InterPro" id="IPR007666">
    <property type="entry name" value="ADP_PFK/GK"/>
</dbReference>
<dbReference type="GO" id="GO:0046872">
    <property type="term" value="F:metal ion binding"/>
    <property type="evidence" value="ECO:0007669"/>
    <property type="project" value="UniProtKB-KW"/>
</dbReference>